<evidence type="ECO:0000256" key="7">
    <source>
        <dbReference type="ARBA" id="ARBA00023136"/>
    </source>
</evidence>
<evidence type="ECO:0000256" key="9">
    <source>
        <dbReference type="SAM" id="Phobius"/>
    </source>
</evidence>
<feature type="region of interest" description="Disordered" evidence="8">
    <location>
        <begin position="1"/>
        <end position="24"/>
    </location>
</feature>
<evidence type="ECO:0000256" key="5">
    <source>
        <dbReference type="ARBA" id="ARBA00022824"/>
    </source>
</evidence>
<feature type="transmembrane region" description="Helical" evidence="9">
    <location>
        <begin position="36"/>
        <end position="57"/>
    </location>
</feature>
<reference evidence="10" key="1">
    <citation type="submission" date="2022-08" db="EMBL/GenBank/DDBJ databases">
        <authorList>
            <consortium name="DOE Joint Genome Institute"/>
            <person name="Min B."/>
            <person name="Riley R."/>
            <person name="Sierra-Patev S."/>
            <person name="Naranjo-Ortiz M."/>
            <person name="Looney B."/>
            <person name="Konkel Z."/>
            <person name="Slot J.C."/>
            <person name="Sakamoto Y."/>
            <person name="Steenwyk J.L."/>
            <person name="Rokas A."/>
            <person name="Carro J."/>
            <person name="Camarero S."/>
            <person name="Ferreira P."/>
            <person name="Molpeceres G."/>
            <person name="Ruiz-Duenas F.J."/>
            <person name="Serrano A."/>
            <person name="Henrissat B."/>
            <person name="Drula E."/>
            <person name="Hughes K.W."/>
            <person name="Mata J.L."/>
            <person name="Ishikawa N.K."/>
            <person name="Vargas-Isla R."/>
            <person name="Ushijima S."/>
            <person name="Smith C.A."/>
            <person name="Ahrendt S."/>
            <person name="Andreopoulos W."/>
            <person name="He G."/>
            <person name="Labutti K."/>
            <person name="Lipzen A."/>
            <person name="Ng V."/>
            <person name="Sandor L."/>
            <person name="Barry K."/>
            <person name="Martinez A.T."/>
            <person name="Xiao Y."/>
            <person name="Gibbons J.G."/>
            <person name="Terashima K."/>
            <person name="Hibbett D.S."/>
            <person name="Grigoriev I.V."/>
        </authorList>
    </citation>
    <scope>NUCLEOTIDE SEQUENCE</scope>
    <source>
        <strain evidence="10">TFB9207</strain>
    </source>
</reference>
<keyword evidence="7 9" id="KW-0472">Membrane</keyword>
<dbReference type="Pfam" id="PF06699">
    <property type="entry name" value="PIG-F"/>
    <property type="match status" value="1"/>
</dbReference>
<feature type="transmembrane region" description="Helical" evidence="9">
    <location>
        <begin position="231"/>
        <end position="250"/>
    </location>
</feature>
<dbReference type="InterPro" id="IPR009580">
    <property type="entry name" value="GPI_biosynthesis_protein_Pig-F"/>
</dbReference>
<keyword evidence="5" id="KW-0256">Endoplasmic reticulum</keyword>
<feature type="transmembrane region" description="Helical" evidence="9">
    <location>
        <begin position="149"/>
        <end position="172"/>
    </location>
</feature>
<evidence type="ECO:0000256" key="3">
    <source>
        <dbReference type="ARBA" id="ARBA00022502"/>
    </source>
</evidence>
<keyword evidence="3" id="KW-0337">GPI-anchor biosynthesis</keyword>
<feature type="transmembrane region" description="Helical" evidence="9">
    <location>
        <begin position="96"/>
        <end position="115"/>
    </location>
</feature>
<gene>
    <name evidence="10" type="ORF">F5878DRAFT_549116</name>
</gene>
<dbReference type="EMBL" id="MU807240">
    <property type="protein sequence ID" value="KAJ3831781.1"/>
    <property type="molecule type" value="Genomic_DNA"/>
</dbReference>
<evidence type="ECO:0000313" key="10">
    <source>
        <dbReference type="EMBL" id="KAJ3831781.1"/>
    </source>
</evidence>
<evidence type="ECO:0000256" key="1">
    <source>
        <dbReference type="ARBA" id="ARBA00004477"/>
    </source>
</evidence>
<keyword evidence="4 9" id="KW-0812">Transmembrane</keyword>
<evidence type="ECO:0000313" key="11">
    <source>
        <dbReference type="Proteomes" id="UP001163846"/>
    </source>
</evidence>
<sequence length="303" mass="33638">MGKKTLSTKSRANQSQPNVQAKNNADVIQSSDSFPFARYTSVVGVNSSLMIFVGLFLPRGTVLFDATNPSATTQTTSRDRPQHPFLEAITANPVSSLAYICLGVVVLQAWWSAWLRAWYIDSTLKGTLDERKMQRQSLDKRKFAQLRNAWLFALASSIIFHTIVVVLGAPLLSHVPHTYLLSLILAILTVVPPAYIFGIPSLNSDTESLLVRFTWIRMFPEFRINNPIERAIVYPAFGAILGSWLGAIPIALDWDRPWQAWPLTPVYGALAGYILASLAALTVSAIKALAEEHLRTLRDSKQD</sequence>
<comment type="subcellular location">
    <subcellularLocation>
        <location evidence="1">Endoplasmic reticulum membrane</location>
        <topology evidence="1">Multi-pass membrane protein</topology>
    </subcellularLocation>
</comment>
<dbReference type="GO" id="GO:0005789">
    <property type="term" value="C:endoplasmic reticulum membrane"/>
    <property type="evidence" value="ECO:0007669"/>
    <property type="project" value="UniProtKB-SubCell"/>
</dbReference>
<name>A0AA38U3X9_9AGAR</name>
<dbReference type="Proteomes" id="UP001163846">
    <property type="component" value="Unassembled WGS sequence"/>
</dbReference>
<comment type="pathway">
    <text evidence="2">Glycolipid biosynthesis; glycosylphosphatidylinositol-anchor biosynthesis.</text>
</comment>
<protein>
    <submittedName>
        <fullName evidence="10">GPI biosynthesis protein family Pig-F-domain-containing protein</fullName>
    </submittedName>
</protein>
<proteinExistence type="predicted"/>
<dbReference type="AlphaFoldDB" id="A0AA38U3X9"/>
<feature type="transmembrane region" description="Helical" evidence="9">
    <location>
        <begin position="178"/>
        <end position="198"/>
    </location>
</feature>
<organism evidence="10 11">
    <name type="scientific">Lentinula raphanica</name>
    <dbReference type="NCBI Taxonomy" id="153919"/>
    <lineage>
        <taxon>Eukaryota</taxon>
        <taxon>Fungi</taxon>
        <taxon>Dikarya</taxon>
        <taxon>Basidiomycota</taxon>
        <taxon>Agaricomycotina</taxon>
        <taxon>Agaricomycetes</taxon>
        <taxon>Agaricomycetidae</taxon>
        <taxon>Agaricales</taxon>
        <taxon>Marasmiineae</taxon>
        <taxon>Omphalotaceae</taxon>
        <taxon>Lentinula</taxon>
    </lineage>
</organism>
<evidence type="ECO:0000256" key="8">
    <source>
        <dbReference type="SAM" id="MobiDB-lite"/>
    </source>
</evidence>
<comment type="caution">
    <text evidence="10">The sequence shown here is derived from an EMBL/GenBank/DDBJ whole genome shotgun (WGS) entry which is preliminary data.</text>
</comment>
<accession>A0AA38U3X9</accession>
<keyword evidence="11" id="KW-1185">Reference proteome</keyword>
<keyword evidence="6 9" id="KW-1133">Transmembrane helix</keyword>
<evidence type="ECO:0000256" key="6">
    <source>
        <dbReference type="ARBA" id="ARBA00022989"/>
    </source>
</evidence>
<feature type="transmembrane region" description="Helical" evidence="9">
    <location>
        <begin position="270"/>
        <end position="290"/>
    </location>
</feature>
<evidence type="ECO:0000256" key="2">
    <source>
        <dbReference type="ARBA" id="ARBA00004687"/>
    </source>
</evidence>
<evidence type="ECO:0000256" key="4">
    <source>
        <dbReference type="ARBA" id="ARBA00022692"/>
    </source>
</evidence>
<dbReference type="GO" id="GO:0006506">
    <property type="term" value="P:GPI anchor biosynthetic process"/>
    <property type="evidence" value="ECO:0007669"/>
    <property type="project" value="UniProtKB-KW"/>
</dbReference>